<organism evidence="18 19">
    <name type="scientific">Phaedon cochleariae</name>
    <name type="common">Mustard beetle</name>
    <dbReference type="NCBI Taxonomy" id="80249"/>
    <lineage>
        <taxon>Eukaryota</taxon>
        <taxon>Metazoa</taxon>
        <taxon>Ecdysozoa</taxon>
        <taxon>Arthropoda</taxon>
        <taxon>Hexapoda</taxon>
        <taxon>Insecta</taxon>
        <taxon>Pterygota</taxon>
        <taxon>Neoptera</taxon>
        <taxon>Endopterygota</taxon>
        <taxon>Coleoptera</taxon>
        <taxon>Polyphaga</taxon>
        <taxon>Cucujiformia</taxon>
        <taxon>Chrysomeloidea</taxon>
        <taxon>Chrysomelidae</taxon>
        <taxon>Chrysomelinae</taxon>
        <taxon>Chrysomelini</taxon>
        <taxon>Phaedon</taxon>
    </lineage>
</organism>
<dbReference type="Pfam" id="PF00888">
    <property type="entry name" value="Cullin"/>
    <property type="match status" value="1"/>
</dbReference>
<dbReference type="PANTHER" id="PTHR11932">
    <property type="entry name" value="CULLIN"/>
    <property type="match status" value="1"/>
</dbReference>
<dbReference type="PROSITE" id="PS50069">
    <property type="entry name" value="CULLIN_2"/>
    <property type="match status" value="1"/>
</dbReference>
<dbReference type="GO" id="GO:0005634">
    <property type="term" value="C:nucleus"/>
    <property type="evidence" value="ECO:0007669"/>
    <property type="project" value="UniProtKB-SubCell"/>
</dbReference>
<dbReference type="Gene3D" id="1.10.10.10">
    <property type="entry name" value="Winged helix-like DNA-binding domain superfamily/Winged helix DNA-binding domain"/>
    <property type="match status" value="1"/>
</dbReference>
<evidence type="ECO:0000313" key="18">
    <source>
        <dbReference type="EMBL" id="CAH1153254.1"/>
    </source>
</evidence>
<evidence type="ECO:0000256" key="3">
    <source>
        <dbReference type="ARBA" id="ARBA00004906"/>
    </source>
</evidence>
<dbReference type="InterPro" id="IPR016158">
    <property type="entry name" value="Cullin_homology"/>
</dbReference>
<evidence type="ECO:0000256" key="7">
    <source>
        <dbReference type="ARBA" id="ARBA00022553"/>
    </source>
</evidence>
<dbReference type="OrthoDB" id="27073at2759"/>
<keyword evidence="13" id="KW-0131">Cell cycle</keyword>
<comment type="pathway">
    <text evidence="3">Protein modification; protein ubiquitination.</text>
</comment>
<comment type="similarity">
    <text evidence="4 15 16">Belongs to the cullin family.</text>
</comment>
<reference evidence="18" key="2">
    <citation type="submission" date="2022-10" db="EMBL/GenBank/DDBJ databases">
        <authorList>
            <consortium name="ENA_rothamsted_submissions"/>
            <consortium name="culmorum"/>
            <person name="King R."/>
        </authorList>
    </citation>
    <scope>NUCLEOTIDE SEQUENCE</scope>
</reference>
<dbReference type="SMART" id="SM00182">
    <property type="entry name" value="CULLIN"/>
    <property type="match status" value="1"/>
</dbReference>
<keyword evidence="19" id="KW-1185">Reference proteome</keyword>
<evidence type="ECO:0000256" key="14">
    <source>
        <dbReference type="ARBA" id="ARBA00068305"/>
    </source>
</evidence>
<dbReference type="FunFam" id="1.20.1310.10:FF:000004">
    <property type="entry name" value="Cullin 4B"/>
    <property type="match status" value="1"/>
</dbReference>
<proteinExistence type="inferred from homology"/>
<keyword evidence="11" id="KW-0234">DNA repair</keyword>
<evidence type="ECO:0000313" key="19">
    <source>
        <dbReference type="Proteomes" id="UP001153737"/>
    </source>
</evidence>
<dbReference type="SUPFAM" id="SSF74788">
    <property type="entry name" value="Cullin repeat-like"/>
    <property type="match status" value="1"/>
</dbReference>
<dbReference type="GO" id="GO:0016567">
    <property type="term" value="P:protein ubiquitination"/>
    <property type="evidence" value="ECO:0007669"/>
    <property type="project" value="UniProtKB-ARBA"/>
</dbReference>
<feature type="domain" description="Cullin family profile" evidence="17">
    <location>
        <begin position="397"/>
        <end position="626"/>
    </location>
</feature>
<keyword evidence="7" id="KW-0597">Phosphoprotein</keyword>
<keyword evidence="8" id="KW-0227">DNA damage</keyword>
<dbReference type="GO" id="GO:0005737">
    <property type="term" value="C:cytoplasm"/>
    <property type="evidence" value="ECO:0007669"/>
    <property type="project" value="UniProtKB-SubCell"/>
</dbReference>
<evidence type="ECO:0000256" key="13">
    <source>
        <dbReference type="ARBA" id="ARBA00023306"/>
    </source>
</evidence>
<dbReference type="InterPro" id="IPR059120">
    <property type="entry name" value="Cullin-like_AB"/>
</dbReference>
<dbReference type="GO" id="GO:0031465">
    <property type="term" value="C:Cul4B-RING E3 ubiquitin ligase complex"/>
    <property type="evidence" value="ECO:0007669"/>
    <property type="project" value="UniProtKB-ARBA"/>
</dbReference>
<evidence type="ECO:0000256" key="15">
    <source>
        <dbReference type="PROSITE-ProRule" id="PRU00330"/>
    </source>
</evidence>
<dbReference type="Pfam" id="PF26557">
    <property type="entry name" value="Cullin_AB"/>
    <property type="match status" value="1"/>
</dbReference>
<dbReference type="GO" id="GO:0031625">
    <property type="term" value="F:ubiquitin protein ligase binding"/>
    <property type="evidence" value="ECO:0007669"/>
    <property type="project" value="InterPro"/>
</dbReference>
<dbReference type="InterPro" id="IPR036388">
    <property type="entry name" value="WH-like_DNA-bd_sf"/>
</dbReference>
<keyword evidence="10" id="KW-0832">Ubl conjugation</keyword>
<dbReference type="GO" id="GO:0042254">
    <property type="term" value="P:ribosome biogenesis"/>
    <property type="evidence" value="ECO:0007669"/>
    <property type="project" value="UniProtKB-ARBA"/>
</dbReference>
<dbReference type="EMBL" id="OU896720">
    <property type="protein sequence ID" value="CAH1153254.1"/>
    <property type="molecule type" value="Genomic_DNA"/>
</dbReference>
<gene>
    <name evidence="18" type="ORF">PHAECO_LOCUS4089</name>
</gene>
<evidence type="ECO:0000256" key="6">
    <source>
        <dbReference type="ARBA" id="ARBA00022499"/>
    </source>
</evidence>
<evidence type="ECO:0000256" key="9">
    <source>
        <dbReference type="ARBA" id="ARBA00022786"/>
    </source>
</evidence>
<dbReference type="GO" id="GO:0006281">
    <property type="term" value="P:DNA repair"/>
    <property type="evidence" value="ECO:0007669"/>
    <property type="project" value="UniProtKB-KW"/>
</dbReference>
<dbReference type="InterPro" id="IPR016157">
    <property type="entry name" value="Cullin_CS"/>
</dbReference>
<dbReference type="InterPro" id="IPR019559">
    <property type="entry name" value="Cullin_neddylation_domain"/>
</dbReference>
<evidence type="ECO:0000256" key="5">
    <source>
        <dbReference type="ARBA" id="ARBA00022490"/>
    </source>
</evidence>
<dbReference type="AlphaFoldDB" id="A0A9P0DK12"/>
<keyword evidence="6" id="KW-1017">Isopeptide bond</keyword>
<dbReference type="SUPFAM" id="SSF75632">
    <property type="entry name" value="Cullin homology domain"/>
    <property type="match status" value="1"/>
</dbReference>
<dbReference type="Gene3D" id="1.20.1310.10">
    <property type="entry name" value="Cullin Repeats"/>
    <property type="match status" value="4"/>
</dbReference>
<keyword evidence="9" id="KW-0833">Ubl conjugation pathway</keyword>
<dbReference type="InterPro" id="IPR001373">
    <property type="entry name" value="Cullin_N"/>
</dbReference>
<reference evidence="18" key="1">
    <citation type="submission" date="2022-01" db="EMBL/GenBank/DDBJ databases">
        <authorList>
            <person name="King R."/>
        </authorList>
    </citation>
    <scope>NUCLEOTIDE SEQUENCE</scope>
</reference>
<evidence type="ECO:0000256" key="16">
    <source>
        <dbReference type="RuleBase" id="RU003829"/>
    </source>
</evidence>
<evidence type="ECO:0000256" key="11">
    <source>
        <dbReference type="ARBA" id="ARBA00023204"/>
    </source>
</evidence>
<dbReference type="InterPro" id="IPR016159">
    <property type="entry name" value="Cullin_repeat-like_dom_sf"/>
</dbReference>
<dbReference type="InterPro" id="IPR045093">
    <property type="entry name" value="Cullin"/>
</dbReference>
<dbReference type="FunFam" id="1.10.10.10:FF:000050">
    <property type="entry name" value="Cullin 4B"/>
    <property type="match status" value="1"/>
</dbReference>
<evidence type="ECO:0000256" key="10">
    <source>
        <dbReference type="ARBA" id="ARBA00022843"/>
    </source>
</evidence>
<name>A0A9P0DK12_PHACE</name>
<dbReference type="FunFam" id="3.30.230.130:FF:000001">
    <property type="entry name" value="Cullin 4A"/>
    <property type="match status" value="1"/>
</dbReference>
<sequence>MSENTVNRRPNFSNIPQNGINRNLNIINIKPTAKKLIIKNLKSEPKLPDDYREQTWEKLKSAVLAIQQSKPNQYSLEELYQAVENMCNHKMAPTLYTRLYNLTESHVSHNIEQFLAETMDRFLFLKKMNETWLAHCNQMIMIRSIFLYLDRTYVLQNPNISSIWDMGLELFSKYIILNTLVQTRVVEGLLMLIEKERQGDKVDRSLLKSLLRMLTDLQIYDKAFEQKFLQSTERVYALEGQRLMQELEVPDYLAHVDKRIMEENERVLHYLDSGTKYQLVHTVEKQLLSEHVSNILQKGLDQLLNENRISDLSLLCQLLGRVKNGLVDLCTAFNGYIKKRGKTIVIDPEKDKTMVQELLDFKDSMDSIVETCFNKNEKFGNSLKEAFEHFINQRTNKPAELIAKFVDSKLRAGNKEATEEELERLLDKIMVLFRFIHGKDVFEAFYKKDLAKRLLVGKSASVDAEKSMLSKLKQECGGGFTSKLEGMFKDMELSKDINVAFKQHLTVNTRDLAPIDMTVSILTMGYWPTYQATEVTLPDRMVRFQDIFKDFYISKHSGRKLQWQPTLGYCVLRAAFRAGPKELVVSLFQTLVILLFNKYDEVGFEYIKAATGIEDGELRRTLQSLACGKARILNKIPKGRDIDDVDKFRFNNEFTNKLFRIKINQIQMKETTEEQKATEERVFQDRQYQIDAAIVRIMKMRKTLSHNLLISELYLQLKFPVKPADLKKRIESLIDRDYMERDKDNPNQYNYVA</sequence>
<dbReference type="FunFam" id="1.20.1310.10:FF:000059">
    <property type="entry name" value="Cullin-4B"/>
    <property type="match status" value="1"/>
</dbReference>
<dbReference type="InterPro" id="IPR036317">
    <property type="entry name" value="Cullin_homology_sf"/>
</dbReference>
<dbReference type="FunFam" id="1.20.1310.10:FF:000003">
    <property type="entry name" value="Cullin 4A"/>
    <property type="match status" value="1"/>
</dbReference>
<dbReference type="GO" id="GO:0031464">
    <property type="term" value="C:Cul4A-RING E3 ubiquitin ligase complex"/>
    <property type="evidence" value="ECO:0007669"/>
    <property type="project" value="UniProtKB-ARBA"/>
</dbReference>
<evidence type="ECO:0000256" key="8">
    <source>
        <dbReference type="ARBA" id="ARBA00022763"/>
    </source>
</evidence>
<dbReference type="InterPro" id="IPR036390">
    <property type="entry name" value="WH_DNA-bd_sf"/>
</dbReference>
<comment type="subcellular location">
    <subcellularLocation>
        <location evidence="2">Cytoplasm</location>
    </subcellularLocation>
    <subcellularLocation>
        <location evidence="1">Nucleus</location>
    </subcellularLocation>
</comment>
<dbReference type="Pfam" id="PF10557">
    <property type="entry name" value="Cullin_Nedd8"/>
    <property type="match status" value="1"/>
</dbReference>
<evidence type="ECO:0000256" key="1">
    <source>
        <dbReference type="ARBA" id="ARBA00004123"/>
    </source>
</evidence>
<evidence type="ECO:0000256" key="4">
    <source>
        <dbReference type="ARBA" id="ARBA00006019"/>
    </source>
</evidence>
<evidence type="ECO:0000259" key="17">
    <source>
        <dbReference type="PROSITE" id="PS50069"/>
    </source>
</evidence>
<dbReference type="SUPFAM" id="SSF46785">
    <property type="entry name" value="Winged helix' DNA-binding domain"/>
    <property type="match status" value="1"/>
</dbReference>
<protein>
    <recommendedName>
        <fullName evidence="14">Cullin-4B</fullName>
    </recommendedName>
</protein>
<accession>A0A9P0DK12</accession>
<dbReference type="PROSITE" id="PS01256">
    <property type="entry name" value="CULLIN_1"/>
    <property type="match status" value="1"/>
</dbReference>
<evidence type="ECO:0000256" key="12">
    <source>
        <dbReference type="ARBA" id="ARBA00023242"/>
    </source>
</evidence>
<keyword evidence="12" id="KW-0539">Nucleus</keyword>
<dbReference type="Proteomes" id="UP001153737">
    <property type="component" value="Chromosome 14"/>
</dbReference>
<dbReference type="SMART" id="SM00884">
    <property type="entry name" value="Cullin_Nedd8"/>
    <property type="match status" value="1"/>
</dbReference>
<evidence type="ECO:0000256" key="2">
    <source>
        <dbReference type="ARBA" id="ARBA00004496"/>
    </source>
</evidence>
<dbReference type="FunFam" id="1.20.1310.10:FF:000008">
    <property type="entry name" value="Cullin 4B"/>
    <property type="match status" value="1"/>
</dbReference>
<dbReference type="Gene3D" id="3.30.230.130">
    <property type="entry name" value="Cullin, Chain C, Domain 2"/>
    <property type="match status" value="1"/>
</dbReference>
<dbReference type="GO" id="GO:0006511">
    <property type="term" value="P:ubiquitin-dependent protein catabolic process"/>
    <property type="evidence" value="ECO:0007669"/>
    <property type="project" value="InterPro"/>
</dbReference>
<keyword evidence="5" id="KW-0963">Cytoplasm</keyword>